<proteinExistence type="predicted"/>
<name>A0A6L5WI81_9BACT</name>
<dbReference type="Gene3D" id="3.40.50.300">
    <property type="entry name" value="P-loop containing nucleotide triphosphate hydrolases"/>
    <property type="match status" value="1"/>
</dbReference>
<reference evidence="1 2" key="1">
    <citation type="submission" date="2019-09" db="EMBL/GenBank/DDBJ databases">
        <authorList>
            <person name="Silva M."/>
            <person name="Pereira G."/>
            <person name="Lopes-Da-Costa L."/>
            <person name="Silva E."/>
        </authorList>
    </citation>
    <scope>NUCLEOTIDE SEQUENCE [LARGE SCALE GENOMIC DNA]</scope>
    <source>
        <strain evidence="1 2">FMV-PI01</strain>
    </source>
</reference>
<dbReference type="NCBIfam" id="NF006296">
    <property type="entry name" value="PRK08485.1"/>
    <property type="match status" value="1"/>
</dbReference>
<dbReference type="Pfam" id="PF13177">
    <property type="entry name" value="DNA_pol3_delta2"/>
    <property type="match status" value="1"/>
</dbReference>
<evidence type="ECO:0000313" key="2">
    <source>
        <dbReference type="Proteomes" id="UP000476338"/>
    </source>
</evidence>
<dbReference type="RefSeq" id="WP_154571231.1">
    <property type="nucleotide sequence ID" value="NZ_VWSJ01000031.1"/>
</dbReference>
<keyword evidence="2" id="KW-1185">Reference proteome</keyword>
<evidence type="ECO:0000313" key="1">
    <source>
        <dbReference type="EMBL" id="MSN96978.1"/>
    </source>
</evidence>
<reference evidence="1 2" key="2">
    <citation type="submission" date="2020-03" db="EMBL/GenBank/DDBJ databases">
        <title>Campylobacter portucalensis sp. nov., a new species of Campylobacter isolated from the reproductive tract of bulls.</title>
        <authorList>
            <person name="Silva M.F."/>
            <person name="Pereira G."/>
            <person name="Carneiro C."/>
            <person name="Hemphill A."/>
            <person name="Mateus L."/>
            <person name="Lopes-Da-Costa L."/>
            <person name="Silva E."/>
        </authorList>
    </citation>
    <scope>NUCLEOTIDE SEQUENCE [LARGE SCALE GENOMIC DNA]</scope>
    <source>
        <strain evidence="1 2">FMV-PI01</strain>
    </source>
</reference>
<evidence type="ECO:0008006" key="3">
    <source>
        <dbReference type="Google" id="ProtNLM"/>
    </source>
</evidence>
<accession>A0A6L5WI81</accession>
<comment type="caution">
    <text evidence="1">The sequence shown here is derived from an EMBL/GenBank/DDBJ whole genome shotgun (WGS) entry which is preliminary data.</text>
</comment>
<dbReference type="InterPro" id="IPR027417">
    <property type="entry name" value="P-loop_NTPase"/>
</dbReference>
<dbReference type="EMBL" id="VWSJ01000031">
    <property type="protein sequence ID" value="MSN96978.1"/>
    <property type="molecule type" value="Genomic_DNA"/>
</dbReference>
<dbReference type="AlphaFoldDB" id="A0A6L5WI81"/>
<sequence>MNKIIITNDFEALKDELLSQKQDVKFFENSEILLEDTKNAIKEAYIAEDHLKTIVLMGYKFRHEAQNSLLLILEESPKNIEFILVSSSKSVFLKTIISRLSVENRLQVVFAEKTGLNFANLTLKDLTNFINAKIELEKKDMLDKNDLKKILESIIFECFEMGFKFSQKELEYINKLMILINLNTKARAVLTPLLLMINEKTRR</sequence>
<dbReference type="SUPFAM" id="SSF52540">
    <property type="entry name" value="P-loop containing nucleoside triphosphate hydrolases"/>
    <property type="match status" value="1"/>
</dbReference>
<organism evidence="1 2">
    <name type="scientific">Campylobacter portucalensis</name>
    <dbReference type="NCBI Taxonomy" id="2608384"/>
    <lineage>
        <taxon>Bacteria</taxon>
        <taxon>Pseudomonadati</taxon>
        <taxon>Campylobacterota</taxon>
        <taxon>Epsilonproteobacteria</taxon>
        <taxon>Campylobacterales</taxon>
        <taxon>Campylobacteraceae</taxon>
        <taxon>Campylobacter</taxon>
    </lineage>
</organism>
<dbReference type="Proteomes" id="UP000476338">
    <property type="component" value="Unassembled WGS sequence"/>
</dbReference>
<gene>
    <name evidence="1" type="ORF">F1B92_07370</name>
</gene>
<protein>
    <recommendedName>
        <fullName evidence="3">DNA polymerase III subunit delta</fullName>
    </recommendedName>
</protein>